<feature type="transmembrane region" description="Helical" evidence="1">
    <location>
        <begin position="21"/>
        <end position="46"/>
    </location>
</feature>
<dbReference type="Proteomes" id="UP001597124">
    <property type="component" value="Unassembled WGS sequence"/>
</dbReference>
<dbReference type="RefSeq" id="WP_381490813.1">
    <property type="nucleotide sequence ID" value="NZ_JBHTIK010000005.1"/>
</dbReference>
<sequence length="194" mass="20601">MIIGHYGLAAAVKAREPSIPLWVLMLATVWMDVVFIPFLAVGVEWIERVPGAPHYGGLTIHADYTHSLVGAALLAVALACPSARKWGARSGLLVGALALSHWFLDVIVHRDDLPLLPGSPGGLPKFGFGLWTMPEAALALEILIFAMGMYAYWRAATNAALAGNVSRCVATRSAFKAIIFGAIVVILDVTGLVS</sequence>
<evidence type="ECO:0000313" key="2">
    <source>
        <dbReference type="EMBL" id="MFD0849016.1"/>
    </source>
</evidence>
<dbReference type="EMBL" id="JBHTIK010000005">
    <property type="protein sequence ID" value="MFD0849016.1"/>
    <property type="molecule type" value="Genomic_DNA"/>
</dbReference>
<keyword evidence="3" id="KW-1185">Reference proteome</keyword>
<keyword evidence="1" id="KW-0812">Transmembrane</keyword>
<comment type="caution">
    <text evidence="2">The sequence shown here is derived from an EMBL/GenBank/DDBJ whole genome shotgun (WGS) entry which is preliminary data.</text>
</comment>
<evidence type="ECO:0000313" key="3">
    <source>
        <dbReference type="Proteomes" id="UP001597124"/>
    </source>
</evidence>
<feature type="transmembrane region" description="Helical" evidence="1">
    <location>
        <begin position="66"/>
        <end position="83"/>
    </location>
</feature>
<feature type="transmembrane region" description="Helical" evidence="1">
    <location>
        <begin position="90"/>
        <end position="108"/>
    </location>
</feature>
<feature type="transmembrane region" description="Helical" evidence="1">
    <location>
        <begin position="174"/>
        <end position="193"/>
    </location>
</feature>
<protein>
    <recommendedName>
        <fullName evidence="4">Permease</fullName>
    </recommendedName>
</protein>
<keyword evidence="1" id="KW-0472">Membrane</keyword>
<reference evidence="3" key="1">
    <citation type="journal article" date="2019" name="Int. J. Syst. Evol. Microbiol.">
        <title>The Global Catalogue of Microorganisms (GCM) 10K type strain sequencing project: providing services to taxonomists for standard genome sequencing and annotation.</title>
        <authorList>
            <consortium name="The Broad Institute Genomics Platform"/>
            <consortium name="The Broad Institute Genome Sequencing Center for Infectious Disease"/>
            <person name="Wu L."/>
            <person name="Ma J."/>
        </authorList>
    </citation>
    <scope>NUCLEOTIDE SEQUENCE [LARGE SCALE GENOMIC DNA]</scope>
    <source>
        <strain evidence="3">CCUG 52537</strain>
    </source>
</reference>
<evidence type="ECO:0000256" key="1">
    <source>
        <dbReference type="SAM" id="Phobius"/>
    </source>
</evidence>
<name>A0ABW3C5X2_SPHXN</name>
<accession>A0ABW3C5X2</accession>
<keyword evidence="1" id="KW-1133">Transmembrane helix</keyword>
<evidence type="ECO:0008006" key="4">
    <source>
        <dbReference type="Google" id="ProtNLM"/>
    </source>
</evidence>
<organism evidence="2 3">
    <name type="scientific">Sphingosinicella xenopeptidilytica</name>
    <dbReference type="NCBI Taxonomy" id="364098"/>
    <lineage>
        <taxon>Bacteria</taxon>
        <taxon>Pseudomonadati</taxon>
        <taxon>Pseudomonadota</taxon>
        <taxon>Alphaproteobacteria</taxon>
        <taxon>Sphingomonadales</taxon>
        <taxon>Sphingosinicellaceae</taxon>
        <taxon>Sphingosinicella</taxon>
    </lineage>
</organism>
<proteinExistence type="predicted"/>
<gene>
    <name evidence="2" type="ORF">ACFQ00_11825</name>
</gene>
<feature type="transmembrane region" description="Helical" evidence="1">
    <location>
        <begin position="128"/>
        <end position="153"/>
    </location>
</feature>